<dbReference type="Pfam" id="PF13515">
    <property type="entry name" value="FUSC_2"/>
    <property type="match status" value="1"/>
</dbReference>
<dbReference type="eggNOG" id="COG4129">
    <property type="taxonomic scope" value="Bacteria"/>
</dbReference>
<dbReference type="PANTHER" id="PTHR30509">
    <property type="entry name" value="P-HYDROXYBENZOIC ACID EFFLUX PUMP SUBUNIT-RELATED"/>
    <property type="match status" value="1"/>
</dbReference>
<feature type="transmembrane region" description="Helical" evidence="7">
    <location>
        <begin position="50"/>
        <end position="68"/>
    </location>
</feature>
<accession>E8N7J7</accession>
<feature type="transmembrane region" description="Helical" evidence="7">
    <location>
        <begin position="123"/>
        <end position="142"/>
    </location>
</feature>
<dbReference type="InterPro" id="IPR023188">
    <property type="entry name" value="DPS_DNA-bd_CS"/>
</dbReference>
<evidence type="ECO:0000256" key="4">
    <source>
        <dbReference type="ARBA" id="ARBA00022989"/>
    </source>
</evidence>
<reference key="2">
    <citation type="submission" date="2011-02" db="EMBL/GenBank/DDBJ databases">
        <title>Genome sequence of Microbacterium testaceum StLB037.</title>
        <authorList>
            <person name="Morohoshi T."/>
            <person name="Wang W.Z."/>
            <person name="Someya N."/>
            <person name="Ikeda T."/>
        </authorList>
    </citation>
    <scope>NUCLEOTIDE SEQUENCE</scope>
    <source>
        <strain>StLB037</strain>
    </source>
</reference>
<dbReference type="GO" id="GO:0005886">
    <property type="term" value="C:plasma membrane"/>
    <property type="evidence" value="ECO:0007669"/>
    <property type="project" value="UniProtKB-SubCell"/>
</dbReference>
<protein>
    <submittedName>
        <fullName evidence="9">Predicted membrane protein</fullName>
    </submittedName>
</protein>
<evidence type="ECO:0000256" key="5">
    <source>
        <dbReference type="ARBA" id="ARBA00023136"/>
    </source>
</evidence>
<evidence type="ECO:0000256" key="6">
    <source>
        <dbReference type="ARBA" id="ARBA00043993"/>
    </source>
</evidence>
<dbReference type="EMBL" id="AP012052">
    <property type="protein sequence ID" value="BAJ73030.1"/>
    <property type="molecule type" value="Genomic_DNA"/>
</dbReference>
<dbReference type="InterPro" id="IPR049453">
    <property type="entry name" value="Memb_transporter_dom"/>
</dbReference>
<keyword evidence="5 7" id="KW-0472">Membrane</keyword>
<evidence type="ECO:0000313" key="9">
    <source>
        <dbReference type="EMBL" id="BAJ73030.1"/>
    </source>
</evidence>
<dbReference type="AlphaFoldDB" id="E8N7J7"/>
<keyword evidence="4 7" id="KW-1133">Transmembrane helix</keyword>
<keyword evidence="2" id="KW-1003">Cell membrane</keyword>
<evidence type="ECO:0000256" key="3">
    <source>
        <dbReference type="ARBA" id="ARBA00022692"/>
    </source>
</evidence>
<feature type="domain" description="Integral membrane bound transporter" evidence="8">
    <location>
        <begin position="36"/>
        <end position="158"/>
    </location>
</feature>
<evidence type="ECO:0000313" key="10">
    <source>
        <dbReference type="Proteomes" id="UP000008975"/>
    </source>
</evidence>
<sequence>MLSIPSRYLRESLSFRTKRRAPFLQVAKSAIATVAAWLVAGWLVQGPPPIFAAIAALLVVQPSINQSLTRAVERSVGVVVGVVIASLLGIALGSPTWVILLSAGVALVFAWALRMSPGATNQVAISAILVLALGTATPNYALDRVLETLIGALVGIVVNVALVPPVLVPPAREKLEVLGRELAAALERLAQALEAPQTPASLEELLLEARLLRPVRDAAATAIADGADSLSLNPRSGRHRADLLAMQDLLDRFTPVVTQAIGMTRAVYDGYDATIAEEPSVRAIAEQLHRAAHDVRRAFAVDTGADLPIAAEEPALTRPLQIRTPSAAHWVLVGSLLMDLHRVHETLRDGEG</sequence>
<name>E8N7J7_MICTS</name>
<comment type="similarity">
    <text evidence="6">Belongs to the YccS/YhfK family.</text>
</comment>
<dbReference type="PANTHER" id="PTHR30509:SF9">
    <property type="entry name" value="MULTIDRUG RESISTANCE PROTEIN MDTO"/>
    <property type="match status" value="1"/>
</dbReference>
<evidence type="ECO:0000256" key="1">
    <source>
        <dbReference type="ARBA" id="ARBA00004651"/>
    </source>
</evidence>
<reference evidence="9 10" key="1">
    <citation type="journal article" date="2011" name="J. Bacteriol.">
        <title>Genome sequence of Microbacterium testaceum StLB037, an N-acylhomoserine lactone-degrading bacterium isolated from potato leaves.</title>
        <authorList>
            <person name="Morohoshi T."/>
            <person name="Wang W.-Z."/>
            <person name="Someya N."/>
            <person name="Ikeda T."/>
        </authorList>
    </citation>
    <scope>NUCLEOTIDE SEQUENCE [LARGE SCALE GENOMIC DNA]</scope>
    <source>
        <strain evidence="9 10">StLB037</strain>
    </source>
</reference>
<dbReference type="GO" id="GO:0016722">
    <property type="term" value="F:oxidoreductase activity, acting on metal ions"/>
    <property type="evidence" value="ECO:0007669"/>
    <property type="project" value="InterPro"/>
</dbReference>
<evidence type="ECO:0000259" key="8">
    <source>
        <dbReference type="Pfam" id="PF13515"/>
    </source>
</evidence>
<dbReference type="Proteomes" id="UP000008975">
    <property type="component" value="Chromosome"/>
</dbReference>
<gene>
    <name evidence="9" type="ordered locus">MTES_0066</name>
</gene>
<organism evidence="9 10">
    <name type="scientific">Microbacterium testaceum (strain StLB037)</name>
    <dbReference type="NCBI Taxonomy" id="979556"/>
    <lineage>
        <taxon>Bacteria</taxon>
        <taxon>Bacillati</taxon>
        <taxon>Actinomycetota</taxon>
        <taxon>Actinomycetes</taxon>
        <taxon>Micrococcales</taxon>
        <taxon>Microbacteriaceae</taxon>
        <taxon>Microbacterium</taxon>
    </lineage>
</organism>
<dbReference type="STRING" id="979556.MTES_0066"/>
<evidence type="ECO:0000256" key="2">
    <source>
        <dbReference type="ARBA" id="ARBA00022475"/>
    </source>
</evidence>
<evidence type="ECO:0000256" key="7">
    <source>
        <dbReference type="SAM" id="Phobius"/>
    </source>
</evidence>
<feature type="transmembrane region" description="Helical" evidence="7">
    <location>
        <begin position="75"/>
        <end position="92"/>
    </location>
</feature>
<dbReference type="PROSITE" id="PS00818">
    <property type="entry name" value="DPS_1"/>
    <property type="match status" value="1"/>
</dbReference>
<dbReference type="KEGG" id="mts:MTES_0066"/>
<dbReference type="HOGENOM" id="CLU_037626_2_0_11"/>
<proteinExistence type="inferred from homology"/>
<keyword evidence="3 7" id="KW-0812">Transmembrane</keyword>
<comment type="subcellular location">
    <subcellularLocation>
        <location evidence="1">Cell membrane</location>
        <topology evidence="1">Multi-pass membrane protein</topology>
    </subcellularLocation>
</comment>
<feature type="transmembrane region" description="Helical" evidence="7">
    <location>
        <begin position="21"/>
        <end position="44"/>
    </location>
</feature>
<feature type="transmembrane region" description="Helical" evidence="7">
    <location>
        <begin position="148"/>
        <end position="168"/>
    </location>
</feature>